<dbReference type="Gene3D" id="1.20.58.120">
    <property type="entry name" value="BAG domain"/>
    <property type="match status" value="2"/>
</dbReference>
<organism evidence="2 3">
    <name type="scientific">Tribolium castaneum</name>
    <name type="common">Red flour beetle</name>
    <dbReference type="NCBI Taxonomy" id="7070"/>
    <lineage>
        <taxon>Eukaryota</taxon>
        <taxon>Metazoa</taxon>
        <taxon>Ecdysozoa</taxon>
        <taxon>Arthropoda</taxon>
        <taxon>Hexapoda</taxon>
        <taxon>Insecta</taxon>
        <taxon>Pterygota</taxon>
        <taxon>Neoptera</taxon>
        <taxon>Endopterygota</taxon>
        <taxon>Coleoptera</taxon>
        <taxon>Polyphaga</taxon>
        <taxon>Cucujiformia</taxon>
        <taxon>Tenebrionidae</taxon>
        <taxon>Tenebrionidae incertae sedis</taxon>
        <taxon>Tribolium</taxon>
    </lineage>
</organism>
<dbReference type="HOGENOM" id="CLU_296536_0_0_1"/>
<gene>
    <name evidence="2" type="primary">AUGUSTUS-3.0.2_06768</name>
    <name evidence="2" type="ORF">TcasGA2_TC006768</name>
</gene>
<dbReference type="AlphaFoldDB" id="D6WUQ2"/>
<name>D6WUQ2_TRICA</name>
<keyword evidence="3" id="KW-1185">Reference proteome</keyword>
<dbReference type="KEGG" id="tca:103314157"/>
<dbReference type="PhylomeDB" id="D6WUQ2"/>
<reference evidence="2 3" key="2">
    <citation type="journal article" date="2010" name="Nucleic Acids Res.">
        <title>BeetleBase in 2010: revisions to provide comprehensive genomic information for Tribolium castaneum.</title>
        <authorList>
            <person name="Kim H.S."/>
            <person name="Murphy T."/>
            <person name="Xia J."/>
            <person name="Caragea D."/>
            <person name="Park Y."/>
            <person name="Beeman R.W."/>
            <person name="Lorenzen M.D."/>
            <person name="Butcher S."/>
            <person name="Manak J.R."/>
            <person name="Brown S.J."/>
        </authorList>
    </citation>
    <scope>GENOME REANNOTATION</scope>
    <source>
        <strain evidence="2 3">Georgia GA2</strain>
    </source>
</reference>
<evidence type="ECO:0000256" key="1">
    <source>
        <dbReference type="SAM" id="Coils"/>
    </source>
</evidence>
<dbReference type="EMBL" id="KQ971363">
    <property type="protein sequence ID" value="EFA09055.1"/>
    <property type="molecule type" value="Genomic_DNA"/>
</dbReference>
<feature type="coiled-coil region" evidence="1">
    <location>
        <begin position="653"/>
        <end position="680"/>
    </location>
</feature>
<dbReference type="InParanoid" id="D6WUQ2"/>
<dbReference type="GO" id="GO:0051087">
    <property type="term" value="F:protein-folding chaperone binding"/>
    <property type="evidence" value="ECO:0007669"/>
    <property type="project" value="InterPro"/>
</dbReference>
<dbReference type="InterPro" id="IPR036533">
    <property type="entry name" value="BAG_dom_sf"/>
</dbReference>
<keyword evidence="1" id="KW-0175">Coiled coil</keyword>
<sequence length="1018" mass="117593">MGQNESKLKLQQITDSLGRIRKDVRSGKITANEVEHFQAILHRYSDEIAANPGRKARTSGVYTAEQLIEITSKELDALKQEDQGATNSLTRTSSKKYTKDKEKDVKSIIASVEQIRELVRNGQVQAQDFDSYQARLADYSHRLSFISKKSKKEEVNSAQKLASLATTELLQLQEEKNDKVATPPSQRSTMRRKIANRHSPGNLEDIETKLEALKSDVKVAETNRDKTVLHFLSKSIQTLMTDLQMIKVQDDIITDERKLLLEKNLIRLNQQIDKLKRQLNTESNISYLAELQQKDKREKLLKDLDDIEKSVLAISRNLSSVNFESEKESFNKYKAQLSTIEELSQEISLKKRQVSDVILNIENNFTRLEMEERLNQAEFKHFQTRIDLDNFTATSDSDLYKKKRQFLVQLLDHVAGIMITGDKKNYVLYNIENNIKALDWKVSQNDEKLNRDEEKDEFVVLRPNLLKVCREIPARGEMSEILAEARAIIEQKLQIIAGASAQLVTVKEDFLQPVQNTRSVLEDVQKEVETLQLHIEGARYTRESQLYKDLKEKLEGCKERVRNLDPNADSLLKYIDNVSLLLENNLSSRKSTTEDILVDIMSVSTRVNDLGGKLQGVTNSLDFDSIRSSLLEHQQYLRNLHISENRSSLNKSREDILQQIEAYLRKLDELRVKIDRGSEEERRFNQSLRKVKEKVNRYSGTYRNVLYNAIERDLDKHLRDVDRVFKDSNLALKVRRDIENCKMILEQKSSKNNNVKRVELAEVRQNVESVKEKLTKIQPLTEEELAQLDARLTLSLLALDNFKDDDSSERAQLYKEIKFYGARIQELKLVPKPHSVLVEDLQQKQLELQQLAARKIAQIENELAEIKPEIATFVGSETSPKFLALDEALVKATVRLDELGIEQTSELHHLKVKLMREIQELAEVLDERVKEAEEIEKYEKEVQVMLIKIDSFNGFFGDAEYTYLDEEIIRLKINLGKLRVNQDLVARKEECMREIDACMRKLDEAAKTRSDAFEGTLV</sequence>
<evidence type="ECO:0000313" key="2">
    <source>
        <dbReference type="EMBL" id="EFA09055.1"/>
    </source>
</evidence>
<dbReference type="SUPFAM" id="SSF63491">
    <property type="entry name" value="BAG domain"/>
    <property type="match status" value="1"/>
</dbReference>
<feature type="coiled-coil region" evidence="1">
    <location>
        <begin position="258"/>
        <end position="285"/>
    </location>
</feature>
<accession>D6WUQ2</accession>
<reference evidence="2 3" key="1">
    <citation type="journal article" date="2008" name="Nature">
        <title>The genome of the model beetle and pest Tribolium castaneum.</title>
        <authorList>
            <consortium name="Tribolium Genome Sequencing Consortium"/>
            <person name="Richards S."/>
            <person name="Gibbs R.A."/>
            <person name="Weinstock G.M."/>
            <person name="Brown S.J."/>
            <person name="Denell R."/>
            <person name="Beeman R.W."/>
            <person name="Gibbs R."/>
            <person name="Beeman R.W."/>
            <person name="Brown S.J."/>
            <person name="Bucher G."/>
            <person name="Friedrich M."/>
            <person name="Grimmelikhuijzen C.J."/>
            <person name="Klingler M."/>
            <person name="Lorenzen M."/>
            <person name="Richards S."/>
            <person name="Roth S."/>
            <person name="Schroder R."/>
            <person name="Tautz D."/>
            <person name="Zdobnov E.M."/>
            <person name="Muzny D."/>
            <person name="Gibbs R.A."/>
            <person name="Weinstock G.M."/>
            <person name="Attaway T."/>
            <person name="Bell S."/>
            <person name="Buhay C.J."/>
            <person name="Chandrabose M.N."/>
            <person name="Chavez D."/>
            <person name="Clerk-Blankenburg K.P."/>
            <person name="Cree A."/>
            <person name="Dao M."/>
            <person name="Davis C."/>
            <person name="Chacko J."/>
            <person name="Dinh H."/>
            <person name="Dugan-Rocha S."/>
            <person name="Fowler G."/>
            <person name="Garner T.T."/>
            <person name="Garnes J."/>
            <person name="Gnirke A."/>
            <person name="Hawes A."/>
            <person name="Hernandez J."/>
            <person name="Hines S."/>
            <person name="Holder M."/>
            <person name="Hume J."/>
            <person name="Jhangiani S.N."/>
            <person name="Joshi V."/>
            <person name="Khan Z.M."/>
            <person name="Jackson L."/>
            <person name="Kovar C."/>
            <person name="Kowis A."/>
            <person name="Lee S."/>
            <person name="Lewis L.R."/>
            <person name="Margolis J."/>
            <person name="Morgan M."/>
            <person name="Nazareth L.V."/>
            <person name="Nguyen N."/>
            <person name="Okwuonu G."/>
            <person name="Parker D."/>
            <person name="Richards S."/>
            <person name="Ruiz S.J."/>
            <person name="Santibanez J."/>
            <person name="Savard J."/>
            <person name="Scherer S.E."/>
            <person name="Schneider B."/>
            <person name="Sodergren E."/>
            <person name="Tautz D."/>
            <person name="Vattahil S."/>
            <person name="Villasana D."/>
            <person name="White C.S."/>
            <person name="Wright R."/>
            <person name="Park Y."/>
            <person name="Beeman R.W."/>
            <person name="Lord J."/>
            <person name="Oppert B."/>
            <person name="Lorenzen M."/>
            <person name="Brown S."/>
            <person name="Wang L."/>
            <person name="Savard J."/>
            <person name="Tautz D."/>
            <person name="Richards S."/>
            <person name="Weinstock G."/>
            <person name="Gibbs R.A."/>
            <person name="Liu Y."/>
            <person name="Worley K."/>
            <person name="Weinstock G."/>
            <person name="Elsik C.G."/>
            <person name="Reese J.T."/>
            <person name="Elhaik E."/>
            <person name="Landan G."/>
            <person name="Graur D."/>
            <person name="Arensburger P."/>
            <person name="Atkinson P."/>
            <person name="Beeman R.W."/>
            <person name="Beidler J."/>
            <person name="Brown S.J."/>
            <person name="Demuth J.P."/>
            <person name="Drury D.W."/>
            <person name="Du Y.Z."/>
            <person name="Fujiwara H."/>
            <person name="Lorenzen M."/>
            <person name="Maselli V."/>
            <person name="Osanai M."/>
            <person name="Park Y."/>
            <person name="Robertson H.M."/>
            <person name="Tu Z."/>
            <person name="Wang J.J."/>
            <person name="Wang S."/>
            <person name="Richards S."/>
            <person name="Song H."/>
            <person name="Zhang L."/>
            <person name="Sodergren E."/>
            <person name="Werner D."/>
            <person name="Stanke M."/>
            <person name="Morgenstern B."/>
            <person name="Solovyev V."/>
            <person name="Kosarev P."/>
            <person name="Brown G."/>
            <person name="Chen H.C."/>
            <person name="Ermolaeva O."/>
            <person name="Hlavina W."/>
            <person name="Kapustin Y."/>
            <person name="Kiryutin B."/>
            <person name="Kitts P."/>
            <person name="Maglott D."/>
            <person name="Pruitt K."/>
            <person name="Sapojnikov V."/>
            <person name="Souvorov A."/>
            <person name="Mackey A.J."/>
            <person name="Waterhouse R.M."/>
            <person name="Wyder S."/>
            <person name="Zdobnov E.M."/>
            <person name="Zdobnov E.M."/>
            <person name="Wyder S."/>
            <person name="Kriventseva E.V."/>
            <person name="Kadowaki T."/>
            <person name="Bork P."/>
            <person name="Aranda M."/>
            <person name="Bao R."/>
            <person name="Beermann A."/>
            <person name="Berns N."/>
            <person name="Bolognesi R."/>
            <person name="Bonneton F."/>
            <person name="Bopp D."/>
            <person name="Brown S.J."/>
            <person name="Bucher G."/>
            <person name="Butts T."/>
            <person name="Chaumot A."/>
            <person name="Denell R.E."/>
            <person name="Ferrier D.E."/>
            <person name="Friedrich M."/>
            <person name="Gordon C.M."/>
            <person name="Jindra M."/>
            <person name="Klingler M."/>
            <person name="Lan Q."/>
            <person name="Lattorff H.M."/>
            <person name="Laudet V."/>
            <person name="von Levetsow C."/>
            <person name="Liu Z."/>
            <person name="Lutz R."/>
            <person name="Lynch J.A."/>
            <person name="da Fonseca R.N."/>
            <person name="Posnien N."/>
            <person name="Reuter R."/>
            <person name="Roth S."/>
            <person name="Savard J."/>
            <person name="Schinko J.B."/>
            <person name="Schmitt C."/>
            <person name="Schoppmeier M."/>
            <person name="Schroder R."/>
            <person name="Shippy T.D."/>
            <person name="Simonnet F."/>
            <person name="Marques-Souza H."/>
            <person name="Tautz D."/>
            <person name="Tomoyasu Y."/>
            <person name="Trauner J."/>
            <person name="Van der Zee M."/>
            <person name="Vervoort M."/>
            <person name="Wittkopp N."/>
            <person name="Wimmer E.A."/>
            <person name="Yang X."/>
            <person name="Jones A.K."/>
            <person name="Sattelle D.B."/>
            <person name="Ebert P.R."/>
            <person name="Nelson D."/>
            <person name="Scott J.G."/>
            <person name="Beeman R.W."/>
            <person name="Muthukrishnan S."/>
            <person name="Kramer K.J."/>
            <person name="Arakane Y."/>
            <person name="Beeman R.W."/>
            <person name="Zhu Q."/>
            <person name="Hogenkamp D."/>
            <person name="Dixit R."/>
            <person name="Oppert B."/>
            <person name="Jiang H."/>
            <person name="Zou Z."/>
            <person name="Marshall J."/>
            <person name="Elpidina E."/>
            <person name="Vinokurov K."/>
            <person name="Oppert C."/>
            <person name="Zou Z."/>
            <person name="Evans J."/>
            <person name="Lu Z."/>
            <person name="Zhao P."/>
            <person name="Sumathipala N."/>
            <person name="Altincicek B."/>
            <person name="Vilcinskas A."/>
            <person name="Williams M."/>
            <person name="Hultmark D."/>
            <person name="Hetru C."/>
            <person name="Jiang H."/>
            <person name="Grimmelikhuijzen C.J."/>
            <person name="Hauser F."/>
            <person name="Cazzamali G."/>
            <person name="Williamson M."/>
            <person name="Park Y."/>
            <person name="Li B."/>
            <person name="Tanaka Y."/>
            <person name="Predel R."/>
            <person name="Neupert S."/>
            <person name="Schachtner J."/>
            <person name="Verleyen P."/>
            <person name="Raible F."/>
            <person name="Bork P."/>
            <person name="Friedrich M."/>
            <person name="Walden K.K."/>
            <person name="Robertson H.M."/>
            <person name="Angeli S."/>
            <person name="Foret S."/>
            <person name="Bucher G."/>
            <person name="Schuetz S."/>
            <person name="Maleszka R."/>
            <person name="Wimmer E.A."/>
            <person name="Beeman R.W."/>
            <person name="Lorenzen M."/>
            <person name="Tomoyasu Y."/>
            <person name="Miller S.C."/>
            <person name="Grossmann D."/>
            <person name="Bucher G."/>
        </authorList>
    </citation>
    <scope>NUCLEOTIDE SEQUENCE [LARGE SCALE GENOMIC DNA]</scope>
    <source>
        <strain evidence="2 3">Georgia GA2</strain>
    </source>
</reference>
<dbReference type="STRING" id="7070.D6WUQ2"/>
<dbReference type="Proteomes" id="UP000007266">
    <property type="component" value="Linkage group 8"/>
</dbReference>
<feature type="coiled-coil region" evidence="1">
    <location>
        <begin position="514"/>
        <end position="560"/>
    </location>
</feature>
<evidence type="ECO:0000313" key="3">
    <source>
        <dbReference type="Proteomes" id="UP000007266"/>
    </source>
</evidence>
<protein>
    <submittedName>
        <fullName evidence="2">Uncharacterized protein</fullName>
    </submittedName>
</protein>
<proteinExistence type="predicted"/>
<dbReference type="OrthoDB" id="6715961at2759"/>